<name>A0A430ATE9_9ENTE</name>
<dbReference type="InterPro" id="IPR051081">
    <property type="entry name" value="HTH_MetalResp_TranReg"/>
</dbReference>
<evidence type="ECO:0000313" key="6">
    <source>
        <dbReference type="Proteomes" id="UP000288028"/>
    </source>
</evidence>
<dbReference type="CDD" id="cd00090">
    <property type="entry name" value="HTH_ARSR"/>
    <property type="match status" value="1"/>
</dbReference>
<evidence type="ECO:0000256" key="3">
    <source>
        <dbReference type="ARBA" id="ARBA00023163"/>
    </source>
</evidence>
<evidence type="ECO:0000256" key="1">
    <source>
        <dbReference type="ARBA" id="ARBA00023015"/>
    </source>
</evidence>
<organism evidence="5 6">
    <name type="scientific">Vagococcus carniphilus</name>
    <dbReference type="NCBI Taxonomy" id="218144"/>
    <lineage>
        <taxon>Bacteria</taxon>
        <taxon>Bacillati</taxon>
        <taxon>Bacillota</taxon>
        <taxon>Bacilli</taxon>
        <taxon>Lactobacillales</taxon>
        <taxon>Enterococcaceae</taxon>
        <taxon>Vagococcus</taxon>
    </lineage>
</organism>
<keyword evidence="2" id="KW-0238">DNA-binding</keyword>
<sequence length="111" mass="12878">METFKELKKDFSELSDFLIAIGEKKRQSIIIHMLEDNACRGLQVTSLIEATNLSRPAISHHLKILKDVGLVNYYSEGKKNFYYLEHNMTEIIKLKSFLEEVITIMDKEGIE</sequence>
<comment type="caution">
    <text evidence="5">The sequence shown here is derived from an EMBL/GenBank/DDBJ whole genome shotgun (WGS) entry which is preliminary data.</text>
</comment>
<keyword evidence="3" id="KW-0804">Transcription</keyword>
<dbReference type="GO" id="GO:0003700">
    <property type="term" value="F:DNA-binding transcription factor activity"/>
    <property type="evidence" value="ECO:0007669"/>
    <property type="project" value="InterPro"/>
</dbReference>
<dbReference type="InterPro" id="IPR011991">
    <property type="entry name" value="ArsR-like_HTH"/>
</dbReference>
<dbReference type="Pfam" id="PF01022">
    <property type="entry name" value="HTH_5"/>
    <property type="match status" value="1"/>
</dbReference>
<dbReference type="OrthoDB" id="9798835at2"/>
<protein>
    <submittedName>
        <fullName evidence="5">Transcriptional regulator</fullName>
    </submittedName>
</protein>
<dbReference type="RefSeq" id="WP_126795658.1">
    <property type="nucleotide sequence ID" value="NZ_CP060720.1"/>
</dbReference>
<dbReference type="SMART" id="SM00418">
    <property type="entry name" value="HTH_ARSR"/>
    <property type="match status" value="1"/>
</dbReference>
<dbReference type="GeneID" id="95579426"/>
<dbReference type="AlphaFoldDB" id="A0A430ATE9"/>
<dbReference type="NCBIfam" id="NF033788">
    <property type="entry name" value="HTH_metalloreg"/>
    <property type="match status" value="1"/>
</dbReference>
<proteinExistence type="predicted"/>
<dbReference type="GO" id="GO:0003677">
    <property type="term" value="F:DNA binding"/>
    <property type="evidence" value="ECO:0007669"/>
    <property type="project" value="UniProtKB-KW"/>
</dbReference>
<dbReference type="Gene3D" id="1.10.10.10">
    <property type="entry name" value="Winged helix-like DNA-binding domain superfamily/Winged helix DNA-binding domain"/>
    <property type="match status" value="1"/>
</dbReference>
<dbReference type="InterPro" id="IPR036388">
    <property type="entry name" value="WH-like_DNA-bd_sf"/>
</dbReference>
<dbReference type="EMBL" id="NGKB01000014">
    <property type="protein sequence ID" value="RSU11331.1"/>
    <property type="molecule type" value="Genomic_DNA"/>
</dbReference>
<keyword evidence="1" id="KW-0805">Transcription regulation</keyword>
<evidence type="ECO:0000256" key="2">
    <source>
        <dbReference type="ARBA" id="ARBA00023125"/>
    </source>
</evidence>
<dbReference type="Proteomes" id="UP000288028">
    <property type="component" value="Unassembled WGS sequence"/>
</dbReference>
<dbReference type="InterPro" id="IPR036390">
    <property type="entry name" value="WH_DNA-bd_sf"/>
</dbReference>
<dbReference type="PRINTS" id="PR00778">
    <property type="entry name" value="HTHARSR"/>
</dbReference>
<keyword evidence="6" id="KW-1185">Reference proteome</keyword>
<dbReference type="SUPFAM" id="SSF46785">
    <property type="entry name" value="Winged helix' DNA-binding domain"/>
    <property type="match status" value="1"/>
</dbReference>
<dbReference type="PROSITE" id="PS50987">
    <property type="entry name" value="HTH_ARSR_2"/>
    <property type="match status" value="1"/>
</dbReference>
<dbReference type="InterPro" id="IPR001845">
    <property type="entry name" value="HTH_ArsR_DNA-bd_dom"/>
</dbReference>
<dbReference type="PANTHER" id="PTHR33154">
    <property type="entry name" value="TRANSCRIPTIONAL REGULATOR, ARSR FAMILY"/>
    <property type="match status" value="1"/>
</dbReference>
<dbReference type="PANTHER" id="PTHR33154:SF33">
    <property type="entry name" value="TRANSCRIPTIONAL REPRESSOR SDPR"/>
    <property type="match status" value="1"/>
</dbReference>
<gene>
    <name evidence="5" type="ORF">CBF28_12160</name>
</gene>
<evidence type="ECO:0000259" key="4">
    <source>
        <dbReference type="PROSITE" id="PS50987"/>
    </source>
</evidence>
<accession>A0A430ATE9</accession>
<reference evidence="5 6" key="1">
    <citation type="submission" date="2017-05" db="EMBL/GenBank/DDBJ databases">
        <title>Vagococcus spp. assemblies.</title>
        <authorList>
            <person name="Gulvik C.A."/>
        </authorList>
    </citation>
    <scope>NUCLEOTIDE SEQUENCE [LARGE SCALE GENOMIC DNA]</scope>
    <source>
        <strain evidence="5 6">SS1714</strain>
    </source>
</reference>
<evidence type="ECO:0000313" key="5">
    <source>
        <dbReference type="EMBL" id="RSU11331.1"/>
    </source>
</evidence>
<feature type="domain" description="HTH arsR-type" evidence="4">
    <location>
        <begin position="7"/>
        <end position="109"/>
    </location>
</feature>